<evidence type="ECO:0000313" key="1">
    <source>
        <dbReference type="EMBL" id="SDI19401.1"/>
    </source>
</evidence>
<dbReference type="AlphaFoldDB" id="A0A2X2Z8A0"/>
<gene>
    <name evidence="2" type="ORF">NCTC13492_03726</name>
    <name evidence="1" type="ORF">SAMN05421542_0382</name>
</gene>
<keyword evidence="3" id="KW-1185">Reference proteome</keyword>
<dbReference type="Proteomes" id="UP000251670">
    <property type="component" value="Unassembled WGS sequence"/>
</dbReference>
<dbReference type="EMBL" id="FNEG01000001">
    <property type="protein sequence ID" value="SDI19401.1"/>
    <property type="molecule type" value="Genomic_DNA"/>
</dbReference>
<evidence type="ECO:0000313" key="4">
    <source>
        <dbReference type="Proteomes" id="UP000251670"/>
    </source>
</evidence>
<dbReference type="Proteomes" id="UP000199426">
    <property type="component" value="Unassembled WGS sequence"/>
</dbReference>
<name>A0A2X2Z8A0_CHRJE</name>
<sequence>MYIFLFLMMVGIFNCSHIYGQVKENIISSIHSYSTTPVYSLQMNKQGCKLVVEMENNVDYRLTENRGESIMLPLNVMITKSGKQTLKIKIYPKDGDQYITKYAHVKVNIFNAPDKSSSLKDYKKIAEFTLPEGLESQKLPFYEHTIDFDATVPFDYSKELDKAVTLNKIPNIEELVVKKYNEVRTICEKSDVAAYTSLSAHSAALVYNTTYTDIQEVKNKNENQYGIVDSKLKNRTFIPIENYYMQFYANNKIVALWQRNHNPLLYLKGENSTGKVVEGGDPLFLYMPEGSNELKAW</sequence>
<accession>A0A2X2Z8A0</accession>
<dbReference type="STRING" id="445960.SAMN05421542_0382"/>
<organism evidence="2 4">
    <name type="scientific">Chryseobacterium jejuense</name>
    <dbReference type="NCBI Taxonomy" id="445960"/>
    <lineage>
        <taxon>Bacteria</taxon>
        <taxon>Pseudomonadati</taxon>
        <taxon>Bacteroidota</taxon>
        <taxon>Flavobacteriia</taxon>
        <taxon>Flavobacteriales</taxon>
        <taxon>Weeksellaceae</taxon>
        <taxon>Chryseobacterium group</taxon>
        <taxon>Chryseobacterium</taxon>
    </lineage>
</organism>
<reference evidence="2 4" key="2">
    <citation type="submission" date="2018-06" db="EMBL/GenBank/DDBJ databases">
        <authorList>
            <consortium name="Pathogen Informatics"/>
            <person name="Doyle S."/>
        </authorList>
    </citation>
    <scope>NUCLEOTIDE SEQUENCE [LARGE SCALE GENOMIC DNA]</scope>
    <source>
        <strain evidence="2 4">NCTC13492</strain>
    </source>
</reference>
<protein>
    <submittedName>
        <fullName evidence="2">Uncharacterized protein</fullName>
    </submittedName>
</protein>
<evidence type="ECO:0000313" key="3">
    <source>
        <dbReference type="Proteomes" id="UP000199426"/>
    </source>
</evidence>
<evidence type="ECO:0000313" key="2">
    <source>
        <dbReference type="EMBL" id="SQB46650.1"/>
    </source>
</evidence>
<proteinExistence type="predicted"/>
<dbReference type="EMBL" id="UAWB01000013">
    <property type="protein sequence ID" value="SQB46650.1"/>
    <property type="molecule type" value="Genomic_DNA"/>
</dbReference>
<reference evidence="1 3" key="1">
    <citation type="submission" date="2016-10" db="EMBL/GenBank/DDBJ databases">
        <authorList>
            <person name="Varghese N."/>
            <person name="Submissions S."/>
        </authorList>
    </citation>
    <scope>NUCLEOTIDE SEQUENCE [LARGE SCALE GENOMIC DNA]</scope>
    <source>
        <strain evidence="1 3">DSM 19299</strain>
    </source>
</reference>